<dbReference type="EMBL" id="CP040058">
    <property type="protein sequence ID" value="QCP34563.1"/>
    <property type="molecule type" value="Genomic_DNA"/>
</dbReference>
<reference evidence="1 2" key="1">
    <citation type="submission" date="2019-05" db="EMBL/GenBank/DDBJ databases">
        <title>Complete genome sequencing of Anaerostipes rhamnosivorans.</title>
        <authorList>
            <person name="Bui T.P.N."/>
            <person name="de Vos W.M."/>
        </authorList>
    </citation>
    <scope>NUCLEOTIDE SEQUENCE [LARGE SCALE GENOMIC DNA]</scope>
    <source>
        <strain evidence="1 2">1y2</strain>
    </source>
</reference>
<sequence>MNEFFNKYFNIKNIMEEKRAYKQQMARIEALPEDYQYTFKKIQQHMWSFASGDGYDMLELQYGLIDLFEDCAADGKNVLDVTGEDVAGFVDELLKDVKTYTNRWRDKLNRDIAKKVKR</sequence>
<dbReference type="SUPFAM" id="SSF158560">
    <property type="entry name" value="BH3980-like"/>
    <property type="match status" value="1"/>
</dbReference>
<dbReference type="Gene3D" id="1.10.1900.10">
    <property type="entry name" value="c-terminal domain of poly(a) binding protein"/>
    <property type="match status" value="1"/>
</dbReference>
<name>A0A4P8IFB8_9FIRM</name>
<accession>A0A4P8IFB8</accession>
<proteinExistence type="predicted"/>
<organism evidence="1 2">
    <name type="scientific">Anaerostipes rhamnosivorans</name>
    <dbReference type="NCBI Taxonomy" id="1229621"/>
    <lineage>
        <taxon>Bacteria</taxon>
        <taxon>Bacillati</taxon>
        <taxon>Bacillota</taxon>
        <taxon>Clostridia</taxon>
        <taxon>Lachnospirales</taxon>
        <taxon>Lachnospiraceae</taxon>
        <taxon>Anaerostipes</taxon>
    </lineage>
</organism>
<dbReference type="Pfam" id="PF06304">
    <property type="entry name" value="DUF1048"/>
    <property type="match status" value="1"/>
</dbReference>
<dbReference type="AlphaFoldDB" id="A0A4P8IFB8"/>
<dbReference type="InterPro" id="IPR008316">
    <property type="entry name" value="UCP029876"/>
</dbReference>
<gene>
    <name evidence="1" type="ORF">AR1Y2_1109</name>
</gene>
<dbReference type="Proteomes" id="UP000298653">
    <property type="component" value="Chromosome"/>
</dbReference>
<keyword evidence="2" id="KW-1185">Reference proteome</keyword>
<dbReference type="RefSeq" id="WP_137328088.1">
    <property type="nucleotide sequence ID" value="NZ_CP040058.1"/>
</dbReference>
<evidence type="ECO:0000313" key="1">
    <source>
        <dbReference type="EMBL" id="QCP34563.1"/>
    </source>
</evidence>
<evidence type="ECO:0000313" key="2">
    <source>
        <dbReference type="Proteomes" id="UP000298653"/>
    </source>
</evidence>
<protein>
    <recommendedName>
        <fullName evidence="3">Cytoplasmic protein</fullName>
    </recommendedName>
</protein>
<dbReference type="KEGG" id="arf:AR1Y2_1109"/>
<evidence type="ECO:0008006" key="3">
    <source>
        <dbReference type="Google" id="ProtNLM"/>
    </source>
</evidence>
<dbReference type="OrthoDB" id="2087617at2"/>